<evidence type="ECO:0000313" key="2">
    <source>
        <dbReference type="EMBL" id="WCO66961.1"/>
    </source>
</evidence>
<gene>
    <name evidence="2" type="ORF">PO878_20925</name>
</gene>
<dbReference type="Gene3D" id="3.40.630.100">
    <property type="entry name" value="Poly-gamma-glutamate hydrolase, zinc-binding motif"/>
    <property type="match status" value="1"/>
</dbReference>
<protein>
    <submittedName>
        <fullName evidence="2">Poly-gamma-glutamate hydrolase family protein</fullName>
    </submittedName>
</protein>
<dbReference type="KEGG" id="ima:PO878_20925"/>
<dbReference type="GO" id="GO:0016787">
    <property type="term" value="F:hydrolase activity"/>
    <property type="evidence" value="ECO:0007669"/>
    <property type="project" value="UniProtKB-KW"/>
</dbReference>
<dbReference type="AlphaFoldDB" id="A0AAE9Y7A1"/>
<sequence>MGAAERRILDAADPFAALLAHPDVEERVALRSRFGFMAFHGGHLEAVTDVVAEAASAQAGASYYGVLHPRGLDVHLPSTRVDPAASPALAAFLAHVEVVVTVHGYGRRGLWTSLLAGGANRALAAHVAAHLRPALAGYEVVTDLDAIPAGLRGLHAANPVNLPRGGGVQLELPPRVRGRSPRSPRPGPDGLSPPTRALIDALAAAADTWEATTDR</sequence>
<dbReference type="Pfam" id="PF05908">
    <property type="entry name" value="Gamma_PGA_hydro"/>
    <property type="match status" value="1"/>
</dbReference>
<feature type="region of interest" description="Disordered" evidence="1">
    <location>
        <begin position="162"/>
        <end position="196"/>
    </location>
</feature>
<name>A0AAE9Y7A1_9ACTN</name>
<keyword evidence="3" id="KW-1185">Reference proteome</keyword>
<dbReference type="Proteomes" id="UP001216390">
    <property type="component" value="Chromosome"/>
</dbReference>
<evidence type="ECO:0000313" key="3">
    <source>
        <dbReference type="Proteomes" id="UP001216390"/>
    </source>
</evidence>
<proteinExistence type="predicted"/>
<dbReference type="InterPro" id="IPR038128">
    <property type="entry name" value="Gamma_PGA_hydro_sf"/>
</dbReference>
<organism evidence="2 3">
    <name type="scientific">Iamia majanohamensis</name>
    <dbReference type="NCBI Taxonomy" id="467976"/>
    <lineage>
        <taxon>Bacteria</taxon>
        <taxon>Bacillati</taxon>
        <taxon>Actinomycetota</taxon>
        <taxon>Acidimicrobiia</taxon>
        <taxon>Acidimicrobiales</taxon>
        <taxon>Iamiaceae</taxon>
        <taxon>Iamia</taxon>
    </lineage>
</organism>
<dbReference type="EMBL" id="CP116942">
    <property type="protein sequence ID" value="WCO66961.1"/>
    <property type="molecule type" value="Genomic_DNA"/>
</dbReference>
<keyword evidence="2" id="KW-0378">Hydrolase</keyword>
<evidence type="ECO:0000256" key="1">
    <source>
        <dbReference type="SAM" id="MobiDB-lite"/>
    </source>
</evidence>
<reference evidence="2" key="1">
    <citation type="submission" date="2023-01" db="EMBL/GenBank/DDBJ databases">
        <title>The diversity of Class Acidimicrobiia in South China Sea sediment environments and the proposal of Iamia marina sp. nov., a novel species of the genus Iamia.</title>
        <authorList>
            <person name="He Y."/>
            <person name="Tian X."/>
        </authorList>
    </citation>
    <scope>NUCLEOTIDE SEQUENCE</scope>
    <source>
        <strain evidence="2">DSM 19957</strain>
    </source>
</reference>
<dbReference type="InterPro" id="IPR008585">
    <property type="entry name" value="Gamma_PGA_hydro"/>
</dbReference>
<accession>A0AAE9Y7A1</accession>